<evidence type="ECO:0000313" key="2">
    <source>
        <dbReference type="Proteomes" id="UP000218288"/>
    </source>
</evidence>
<dbReference type="AlphaFoldDB" id="A0A160PC99"/>
<dbReference type="EMBL" id="AP014809">
    <property type="protein sequence ID" value="BAU90549.1"/>
    <property type="molecule type" value="Genomic_DNA"/>
</dbReference>
<proteinExistence type="predicted"/>
<dbReference type="Gene3D" id="3.40.50.300">
    <property type="entry name" value="P-loop containing nucleotide triphosphate hydrolases"/>
    <property type="match status" value="1"/>
</dbReference>
<dbReference type="InterPro" id="IPR027417">
    <property type="entry name" value="P-loop_NTPase"/>
</dbReference>
<organism evidence="1 2">
    <name type="scientific">Methylorubrum populi</name>
    <dbReference type="NCBI Taxonomy" id="223967"/>
    <lineage>
        <taxon>Bacteria</taxon>
        <taxon>Pseudomonadati</taxon>
        <taxon>Pseudomonadota</taxon>
        <taxon>Alphaproteobacteria</taxon>
        <taxon>Hyphomicrobiales</taxon>
        <taxon>Methylobacteriaceae</taxon>
        <taxon>Methylorubrum</taxon>
    </lineage>
</organism>
<dbReference type="Proteomes" id="UP000218288">
    <property type="component" value="Chromosome"/>
</dbReference>
<dbReference type="SUPFAM" id="SSF52540">
    <property type="entry name" value="P-loop containing nucleoside triphosphate hydrolases"/>
    <property type="match status" value="1"/>
</dbReference>
<name>A0A160PC99_9HYPH</name>
<evidence type="ECO:0000313" key="1">
    <source>
        <dbReference type="EMBL" id="BAU90549.1"/>
    </source>
</evidence>
<protein>
    <submittedName>
        <fullName evidence="1">Putative NTP-binding protein TniB</fullName>
    </submittedName>
</protein>
<dbReference type="InterPro" id="IPR008868">
    <property type="entry name" value="TniB"/>
</dbReference>
<accession>A0A160PC99</accession>
<sequence>MSERYPHLQPDVRLLVERSRQERIAFVQSDQWIGYPAATAAMDRLESILHHARARRMENCLLIGDSNNGKSTILETFAARHGDPVRLREPNGLTGHRPLSVVLIEMPKEANEALFWEAILERMRCAPPRRSENLMRYTCAILDQLAVRMLMIDELHNITRLPPRAQRDRLLLLKSLSNRLRLPIVAAGTRDAEAALKTDEQTANRFEPFVLPRWRLNQEFRSFVASYERLLPMPEPSNLADKEPLTALFNVSEGTVGRVVRVIQRATETAIEAGKPRVDLGLIEAASRLPYGGERRRAAG</sequence>
<gene>
    <name evidence="1" type="ORF">MPPM_1944</name>
</gene>
<dbReference type="Pfam" id="PF05621">
    <property type="entry name" value="TniB"/>
    <property type="match status" value="1"/>
</dbReference>
<reference evidence="1 2" key="1">
    <citation type="journal article" date="2016" name="Genome Announc.">
        <title>Complete Genome Sequence of Methylobacterium populi P-1M, Isolated from Pink-Pigmented Household Biofilm.</title>
        <authorList>
            <person name="Morohoshi T."/>
            <person name="Ikeda T."/>
        </authorList>
    </citation>
    <scope>NUCLEOTIDE SEQUENCE [LARGE SCALE GENOMIC DNA]</scope>
    <source>
        <strain evidence="1 2">P-1M</strain>
    </source>
</reference>